<evidence type="ECO:0000313" key="3">
    <source>
        <dbReference type="EMBL" id="KAE8764935.1"/>
    </source>
</evidence>
<keyword evidence="4" id="KW-1185">Reference proteome</keyword>
<proteinExistence type="predicted"/>
<reference evidence="3 4" key="1">
    <citation type="submission" date="2019-10" db="EMBL/GenBank/DDBJ databases">
        <title>Georgenia wutianyii sp. nov. and Georgenia yuyongxinii sp. nov. isolated from plateau pika (Ochotona curzoniae) in the Qinghai-Tibet plateau of China.</title>
        <authorList>
            <person name="Tian Z."/>
        </authorList>
    </citation>
    <scope>NUCLEOTIDE SEQUENCE [LARGE SCALE GENOMIC DNA]</scope>
    <source>
        <strain evidence="3 4">DSM 21501</strain>
    </source>
</reference>
<sequence length="388" mass="41885">MHASEAARLAALRSLGVLDTPREERFDRMVRLARRVFDVPMAAITLIDEDRQWHKANAGFDGFREGPRHESFCTHTVERPEILVVPDATQDARFAGNPHVVGEPHVRFYAGEPLRAPGGERVGALCLVDTRPHDLGESERALLREMADWVERELAHQQEMDHAVEVQRLLLPAAPPPLNGYELAGRYLPARQVGGDFYDWYLLGDQLQIEVADVMGKGLAAAIIASSVRALLRGGARFNEQGSAVTKAAAALDPDLTGTSTFVTLFSARLDPATGDLAYVDAGHGLAGIADGRGGYRRLEPSGPPLGVLPDLTYPAHTTRLAPGESLVVVSDGYLDFFPVVEEALQVAADVVAACTSAEEVVASFADYAGERSLADDATVLVLHRVGR</sequence>
<dbReference type="SUPFAM" id="SSF55781">
    <property type="entry name" value="GAF domain-like"/>
    <property type="match status" value="1"/>
</dbReference>
<feature type="domain" description="PPM-type phosphatase" evidence="2">
    <location>
        <begin position="178"/>
        <end position="385"/>
    </location>
</feature>
<gene>
    <name evidence="3" type="ORF">GB883_06495</name>
</gene>
<dbReference type="Proteomes" id="UP000451860">
    <property type="component" value="Unassembled WGS sequence"/>
</dbReference>
<dbReference type="Pfam" id="PF01590">
    <property type="entry name" value="GAF"/>
    <property type="match status" value="1"/>
</dbReference>
<evidence type="ECO:0000259" key="1">
    <source>
        <dbReference type="SMART" id="SM00065"/>
    </source>
</evidence>
<dbReference type="OrthoDB" id="9151676at2"/>
<accession>A0A7J5UR85</accession>
<feature type="domain" description="GAF" evidence="1">
    <location>
        <begin position="21"/>
        <end position="164"/>
    </location>
</feature>
<evidence type="ECO:0000259" key="2">
    <source>
        <dbReference type="SMART" id="SM00331"/>
    </source>
</evidence>
<comment type="caution">
    <text evidence="3">The sequence shown here is derived from an EMBL/GenBank/DDBJ whole genome shotgun (WGS) entry which is preliminary data.</text>
</comment>
<dbReference type="SMART" id="SM00331">
    <property type="entry name" value="PP2C_SIG"/>
    <property type="match status" value="1"/>
</dbReference>
<evidence type="ECO:0000313" key="4">
    <source>
        <dbReference type="Proteomes" id="UP000451860"/>
    </source>
</evidence>
<dbReference type="InterPro" id="IPR036457">
    <property type="entry name" value="PPM-type-like_dom_sf"/>
</dbReference>
<dbReference type="EMBL" id="WHJE01000019">
    <property type="protein sequence ID" value="KAE8764935.1"/>
    <property type="molecule type" value="Genomic_DNA"/>
</dbReference>
<dbReference type="SUPFAM" id="SSF81606">
    <property type="entry name" value="PP2C-like"/>
    <property type="match status" value="1"/>
</dbReference>
<dbReference type="AlphaFoldDB" id="A0A7J5UR85"/>
<dbReference type="PANTHER" id="PTHR43102:SF2">
    <property type="entry name" value="GAF DOMAIN-CONTAINING PROTEIN"/>
    <property type="match status" value="1"/>
</dbReference>
<dbReference type="PANTHER" id="PTHR43102">
    <property type="entry name" value="SLR1143 PROTEIN"/>
    <property type="match status" value="1"/>
</dbReference>
<protein>
    <submittedName>
        <fullName evidence="3">SpoIIE family protein phosphatase</fullName>
    </submittedName>
</protein>
<organism evidence="3 4">
    <name type="scientific">Georgenia thermotolerans</name>
    <dbReference type="NCBI Taxonomy" id="527326"/>
    <lineage>
        <taxon>Bacteria</taxon>
        <taxon>Bacillati</taxon>
        <taxon>Actinomycetota</taxon>
        <taxon>Actinomycetes</taxon>
        <taxon>Micrococcales</taxon>
        <taxon>Bogoriellaceae</taxon>
        <taxon>Georgenia</taxon>
    </lineage>
</organism>
<dbReference type="SMART" id="SM00065">
    <property type="entry name" value="GAF"/>
    <property type="match status" value="1"/>
</dbReference>
<dbReference type="InterPro" id="IPR003018">
    <property type="entry name" value="GAF"/>
</dbReference>
<dbReference type="Gene3D" id="3.60.40.10">
    <property type="entry name" value="PPM-type phosphatase domain"/>
    <property type="match status" value="1"/>
</dbReference>
<name>A0A7J5UR85_9MICO</name>
<dbReference type="Gene3D" id="3.30.450.40">
    <property type="match status" value="1"/>
</dbReference>
<dbReference type="Pfam" id="PF07228">
    <property type="entry name" value="SpoIIE"/>
    <property type="match status" value="1"/>
</dbReference>
<dbReference type="InterPro" id="IPR029016">
    <property type="entry name" value="GAF-like_dom_sf"/>
</dbReference>
<dbReference type="RefSeq" id="WP_152203940.1">
    <property type="nucleotide sequence ID" value="NZ_VUKF01000038.1"/>
</dbReference>
<dbReference type="InterPro" id="IPR001932">
    <property type="entry name" value="PPM-type_phosphatase-like_dom"/>
</dbReference>